<dbReference type="InterPro" id="IPR036259">
    <property type="entry name" value="MFS_trans_sf"/>
</dbReference>
<evidence type="ECO:0008006" key="9">
    <source>
        <dbReference type="Google" id="ProtNLM"/>
    </source>
</evidence>
<reference evidence="7" key="1">
    <citation type="submission" date="2024-03" db="EMBL/GenBank/DDBJ databases">
        <title>WGS assembly of Saponaria officinalis var. Norfolk2.</title>
        <authorList>
            <person name="Jenkins J."/>
            <person name="Shu S."/>
            <person name="Grimwood J."/>
            <person name="Barry K."/>
            <person name="Goodstein D."/>
            <person name="Schmutz J."/>
            <person name="Leebens-Mack J."/>
            <person name="Osbourn A."/>
        </authorList>
    </citation>
    <scope>NUCLEOTIDE SEQUENCE [LARGE SCALE GENOMIC DNA]</scope>
    <source>
        <strain evidence="7">JIC</strain>
    </source>
</reference>
<evidence type="ECO:0000256" key="3">
    <source>
        <dbReference type="ARBA" id="ARBA00022692"/>
    </source>
</evidence>
<protein>
    <recommendedName>
        <fullName evidence="9">Protein NRT1/ PTR FAMILY 5.5-like</fullName>
    </recommendedName>
</protein>
<feature type="transmembrane region" description="Helical" evidence="6">
    <location>
        <begin position="106"/>
        <end position="123"/>
    </location>
</feature>
<feature type="transmembrane region" description="Helical" evidence="6">
    <location>
        <begin position="493"/>
        <end position="516"/>
    </location>
</feature>
<evidence type="ECO:0000313" key="8">
    <source>
        <dbReference type="Proteomes" id="UP001443914"/>
    </source>
</evidence>
<accession>A0AAW1JRM6</accession>
<sequence>MSWGDVFAYYILWLMMAYLTDVWKIKLSHAAAIVNIWMGLVKLLPVLFAHLADALLGNFRLLLLSSLSYSTGLGLIWMSTPPILANSYGNCSEYKPECVGNLQKQLLYAGLALVALGMSGQSVSHAPFAAQQPNNGGGYTCNLYCQCCCLKCRISLIGVVALLVVAFVKPWHVLFGIAAIFGLLSLFVLLIRTCHYNYVAPQGSSLTTLFRVLFAAFSKIFLKTPQNVNELHENHSLDASTLLPHTDDLRFLDKAAIIRANPTLPEQVQNRWRLCRVTEVEETKTFLRTIPILMTFIVCGVVSSLSATFFLEQANTMNHKSGRGRVPLVLFLWLYAQFRWVFNIFFLGIFNLTRLFGANNRHVPRVGTGLAMVFAVLCCITAAKVESRRLDIVRSHGLIDKSDERVPMNVFSMLPQFILLAASDGIYQVVAPFFILDQGPSLMIKHFSYFTFGFYGLGFMMNPVIVHVVGLISEKVSGTNWFQSTLNQSRLDNYYWVLATLAAVNLIVYVVIAIFYRYKESRLDQYSELTITIDDSTF</sequence>
<evidence type="ECO:0000256" key="1">
    <source>
        <dbReference type="ARBA" id="ARBA00004141"/>
    </source>
</evidence>
<feature type="transmembrane region" description="Helical" evidence="6">
    <location>
        <begin position="448"/>
        <end position="473"/>
    </location>
</feature>
<dbReference type="GO" id="GO:0016020">
    <property type="term" value="C:membrane"/>
    <property type="evidence" value="ECO:0007669"/>
    <property type="project" value="UniProtKB-SubCell"/>
</dbReference>
<evidence type="ECO:0000256" key="4">
    <source>
        <dbReference type="ARBA" id="ARBA00022989"/>
    </source>
</evidence>
<dbReference type="Gene3D" id="1.20.1250.20">
    <property type="entry name" value="MFS general substrate transporter like domains"/>
    <property type="match status" value="1"/>
</dbReference>
<keyword evidence="5 6" id="KW-0472">Membrane</keyword>
<keyword evidence="3 6" id="KW-0812">Transmembrane</keyword>
<feature type="transmembrane region" description="Helical" evidence="6">
    <location>
        <begin position="292"/>
        <end position="311"/>
    </location>
</feature>
<comment type="caution">
    <text evidence="7">The sequence shown here is derived from an EMBL/GenBank/DDBJ whole genome shotgun (WGS) entry which is preliminary data.</text>
</comment>
<feature type="transmembrane region" description="Helical" evidence="6">
    <location>
        <begin position="143"/>
        <end position="166"/>
    </location>
</feature>
<feature type="transmembrane region" description="Helical" evidence="6">
    <location>
        <begin position="30"/>
        <end position="49"/>
    </location>
</feature>
<keyword evidence="4 6" id="KW-1133">Transmembrane helix</keyword>
<name>A0AAW1JRM6_SAPOF</name>
<dbReference type="GO" id="GO:0022857">
    <property type="term" value="F:transmembrane transporter activity"/>
    <property type="evidence" value="ECO:0007669"/>
    <property type="project" value="InterPro"/>
</dbReference>
<organism evidence="7 8">
    <name type="scientific">Saponaria officinalis</name>
    <name type="common">Common soapwort</name>
    <name type="synonym">Lychnis saponaria</name>
    <dbReference type="NCBI Taxonomy" id="3572"/>
    <lineage>
        <taxon>Eukaryota</taxon>
        <taxon>Viridiplantae</taxon>
        <taxon>Streptophyta</taxon>
        <taxon>Embryophyta</taxon>
        <taxon>Tracheophyta</taxon>
        <taxon>Spermatophyta</taxon>
        <taxon>Magnoliopsida</taxon>
        <taxon>eudicotyledons</taxon>
        <taxon>Gunneridae</taxon>
        <taxon>Pentapetalae</taxon>
        <taxon>Caryophyllales</taxon>
        <taxon>Caryophyllaceae</taxon>
        <taxon>Caryophylleae</taxon>
        <taxon>Saponaria</taxon>
    </lineage>
</organism>
<dbReference type="Pfam" id="PF00854">
    <property type="entry name" value="PTR2"/>
    <property type="match status" value="1"/>
</dbReference>
<feature type="transmembrane region" description="Helical" evidence="6">
    <location>
        <begin position="61"/>
        <end position="85"/>
    </location>
</feature>
<evidence type="ECO:0000256" key="6">
    <source>
        <dbReference type="SAM" id="Phobius"/>
    </source>
</evidence>
<gene>
    <name evidence="7" type="ORF">RND81_07G117300</name>
</gene>
<evidence type="ECO:0000313" key="7">
    <source>
        <dbReference type="EMBL" id="KAK9706340.1"/>
    </source>
</evidence>
<feature type="transmembrane region" description="Helical" evidence="6">
    <location>
        <begin position="362"/>
        <end position="383"/>
    </location>
</feature>
<dbReference type="PANTHER" id="PTHR11654">
    <property type="entry name" value="OLIGOPEPTIDE TRANSPORTER-RELATED"/>
    <property type="match status" value="1"/>
</dbReference>
<proteinExistence type="inferred from homology"/>
<dbReference type="Proteomes" id="UP001443914">
    <property type="component" value="Unassembled WGS sequence"/>
</dbReference>
<comment type="similarity">
    <text evidence="2">Belongs to the major facilitator superfamily. Proton-dependent oligopeptide transporter (POT/PTR) (TC 2.A.17) family.</text>
</comment>
<feature type="transmembrane region" description="Helical" evidence="6">
    <location>
        <begin position="331"/>
        <end position="350"/>
    </location>
</feature>
<dbReference type="AlphaFoldDB" id="A0AAW1JRM6"/>
<feature type="transmembrane region" description="Helical" evidence="6">
    <location>
        <begin position="417"/>
        <end position="436"/>
    </location>
</feature>
<dbReference type="InterPro" id="IPR000109">
    <property type="entry name" value="POT_fam"/>
</dbReference>
<keyword evidence="8" id="KW-1185">Reference proteome</keyword>
<evidence type="ECO:0000256" key="5">
    <source>
        <dbReference type="ARBA" id="ARBA00023136"/>
    </source>
</evidence>
<evidence type="ECO:0000256" key="2">
    <source>
        <dbReference type="ARBA" id="ARBA00005982"/>
    </source>
</evidence>
<feature type="transmembrane region" description="Helical" evidence="6">
    <location>
        <begin position="173"/>
        <end position="191"/>
    </location>
</feature>
<dbReference type="EMBL" id="JBDFQZ010000007">
    <property type="protein sequence ID" value="KAK9706340.1"/>
    <property type="molecule type" value="Genomic_DNA"/>
</dbReference>
<comment type="subcellular location">
    <subcellularLocation>
        <location evidence="1">Membrane</location>
        <topology evidence="1">Multi-pass membrane protein</topology>
    </subcellularLocation>
</comment>